<evidence type="ECO:0000256" key="10">
    <source>
        <dbReference type="RuleBase" id="RU366018"/>
    </source>
</evidence>
<dbReference type="FunFam" id="2.10.110.30:FF:000001">
    <property type="entry name" value="E3 ubiquitin-protein ligase UBR2 isoform 1"/>
    <property type="match status" value="1"/>
</dbReference>
<evidence type="ECO:0000256" key="8">
    <source>
        <dbReference type="ARBA" id="ARBA00046341"/>
    </source>
</evidence>
<keyword evidence="6 10" id="KW-0833">Ubl conjugation pathway</keyword>
<dbReference type="EMBL" id="ML992501">
    <property type="protein sequence ID" value="KAF2227719.1"/>
    <property type="molecule type" value="Genomic_DNA"/>
</dbReference>
<evidence type="ECO:0000256" key="3">
    <source>
        <dbReference type="ARBA" id="ARBA00022679"/>
    </source>
</evidence>
<feature type="compositionally biased region" description="Basic residues" evidence="11">
    <location>
        <begin position="561"/>
        <end position="570"/>
    </location>
</feature>
<comment type="similarity">
    <text evidence="8 10">Belongs to the E3 ubiquitin-protein ligase UBR1-like family.</text>
</comment>
<evidence type="ECO:0000256" key="6">
    <source>
        <dbReference type="ARBA" id="ARBA00022786"/>
    </source>
</evidence>
<evidence type="ECO:0000256" key="9">
    <source>
        <dbReference type="PROSITE-ProRule" id="PRU00508"/>
    </source>
</evidence>
<dbReference type="InterPro" id="IPR003769">
    <property type="entry name" value="ClpS_core"/>
</dbReference>
<dbReference type="PANTHER" id="PTHR21497">
    <property type="entry name" value="UBIQUITIN LIGASE E3 ALPHA-RELATED"/>
    <property type="match status" value="1"/>
</dbReference>
<dbReference type="SMART" id="SM00396">
    <property type="entry name" value="ZnF_UBR1"/>
    <property type="match status" value="1"/>
</dbReference>
<organism evidence="13 14">
    <name type="scientific">Elsinoe ampelina</name>
    <dbReference type="NCBI Taxonomy" id="302913"/>
    <lineage>
        <taxon>Eukaryota</taxon>
        <taxon>Fungi</taxon>
        <taxon>Dikarya</taxon>
        <taxon>Ascomycota</taxon>
        <taxon>Pezizomycotina</taxon>
        <taxon>Dothideomycetes</taxon>
        <taxon>Dothideomycetidae</taxon>
        <taxon>Myriangiales</taxon>
        <taxon>Elsinoaceae</taxon>
        <taxon>Elsinoe</taxon>
    </lineage>
</organism>
<dbReference type="Pfam" id="PF18995">
    <property type="entry name" value="PRT6_C"/>
    <property type="match status" value="1"/>
</dbReference>
<keyword evidence="4 10" id="KW-0479">Metal-binding</keyword>
<comment type="pathway">
    <text evidence="2 10">Protein modification; protein ubiquitination.</text>
</comment>
<dbReference type="Proteomes" id="UP000799538">
    <property type="component" value="Unassembled WGS sequence"/>
</dbReference>
<feature type="region of interest" description="Disordered" evidence="11">
    <location>
        <begin position="400"/>
        <end position="440"/>
    </location>
</feature>
<feature type="region of interest" description="Disordered" evidence="11">
    <location>
        <begin position="503"/>
        <end position="590"/>
    </location>
</feature>
<feature type="compositionally biased region" description="Pro residues" evidence="11">
    <location>
        <begin position="509"/>
        <end position="518"/>
    </location>
</feature>
<dbReference type="InterPro" id="IPR039164">
    <property type="entry name" value="UBR1-like"/>
</dbReference>
<dbReference type="InterPro" id="IPR036390">
    <property type="entry name" value="WH_DNA-bd_sf"/>
</dbReference>
<dbReference type="GO" id="GO:0008270">
    <property type="term" value="F:zinc ion binding"/>
    <property type="evidence" value="ECO:0007669"/>
    <property type="project" value="UniProtKB-UniRule"/>
</dbReference>
<sequence length="2150" mass="241306">MSSTTLEATLSRALRDLPHKYGYRYTQEAKIELLKTLCTSLVGSEQKLPLLFPNSPPGDKEIGWSLRKAQNAVEGAEYTESARGHACGHIFKSGESSYHCKTCTTDDTCVLCARCFAESDHEGHAVFVSISPGNSGCCDCGDDEAWVRPVICGIHTADAVNLRTSSGKAAQPASLPDDILEAVSTTIGKCMDYLCDVFSCSPEQLRLPKTEQTVRQDERLARLSPEKYGGAEPVQEITEFSLVLWNDEKHTVDQVMNQVARACKKPKTYGEQKATEVDDIGRSIVEYASDSRKLLGMASILEQIKVSVTVRASRDTFRELMCETIIEWLSDIFGCSVGFDHHLLRHTICSELFKPWSVGSSRVHEQAGKSGIYDHEAEEREYRDWATRYIQITGLGENITFLGPGADDDDDESEDDEEGEFPIEEDMDDTTTERPEETEVELNPILRRAQSVRRAVIRRNPELVNPDIMDIADDEGNIVVLPDDGQMDIDIDEEGDDANEVSEATMAGYPPPPPPPPAQNADASRQASLTDSHEMATSQELEETETVIGSAKLPALPKTPTNRHRNRNRPPKFWLTRPGGWTEANQPGSPENLNERLRIDFLILYDLRLWKTLRDTLRHLFISTVITMPEYKRLLAIRFAGLYTLLAQLYLIADREPDHSIINLSLQILTTPSLTAEVVERANFLTHLMAILYTFLTTRQVGYPKDITPSATLAFDAGAIANRRMFHFFIDAKYIFQSPAIQERLRSEPQYLQQFLDLVKLHQGICPNVRAVGEHVEYETDAWLSASMIMKDINRLSRLVVDAFFTLESSDSASHFMVALKELFVVTTISSLGLESGRFQNGELKAPLSFGEVALMGDKPCVIPSIKVIDAHMSFHHPLHYITSWMLQAGKGMSREQMQSCLSNSMQHISNLQSKYPDAATGSGPFSVFVKPDDWVCALFDPPLKVCVWLSQMRAGMWVRNGMTLRHQMQSYRSPTQRDVTFQRDIFMLQAGMVLCDFDSGDIGDKFLRQMISRYELHNWISGRMSLAEDWEESQHMDVIEDFFQLLVILLTEREDLLLDGVRGKPSKRAVQRDISHILCFKPMSYSDLAAKLTDRITDAEDFDVILEDMTNYKPPEGLNDHGTFELKAEFAEKVDPYFGFYSRNQREEADNIYREIHAKKLGIDKADVVPEPQLPVIAEGLFKDLGAFTRTPIFAELVREALRFAAYGHDRKTSVEKTRIEPVLQLILHLTLLSIHEDTAAGIVDGSSRTGFIDRMVKAVRQPGPGSPQLAELETIYSLLNSILTIEEYSACHPRVRVILERAQQKRHNLFAEHNLLDPGSRTATSTPASNISADKDAKKKAALERQARVMAQFKAQQNSFMSNQGMDWDVDDLSDEDKDGMEDIKVDETNTENTRDWPADACILCQEDATEGRLYGCFAFISESGIQRQTPLDDMDYVQEVLDTPLSLDRSAESIRPFGKAAKNKRSAGKTAPDGTVTQHEVQALGEGFTRYDSILRDNVVNSCGHMMHFSCFDTYLNATQRRQSQQISRNHPENLDTKEFLCPLCKALGNAFLPVIWKPRKESYPGLLGQASQPFEEWLTNDIGSLESILESSHSYEKGSIWISERTSLAQDYIRSTFKTNLASQFLVDDNPQSPSIEPSGRRRSIPLSSIFDLRRLSTSVGLTSTPLVNFTTGSELTKAYNVLCGSVETNCYVDPKVNLLQEGSPHLFTTILQSVASSIAATEIHYRGAASQHCLLTAIPDQTLNNLRIYCETVSSLMAMEQLKDPRKVSKLLNNQDMFSISQLLGLADKDGRISGPTPMRYNVFWAVTLCSFLPQSDWSKHGHNLIQLGLMAEIVKAITVHAQNHVISSVDKWLDQQEPSDPAFDSFAAIMSSLASHEGTALTLSDNPVAAQKMYAIVKRHALIYLRKVLILTHVRSGVDYSVISTTLDTEASELDRLCTLLRLPSLAQLFSTFTAESPAGHNLRNIAKRWLDVDRNAPNQPPPRHIDHPAIFELVGLPRTFDSLSEEAIKRRCPTTGKAVTDPVVCLLCGEIFCSQANCCRDRQTNFGGASRHRKKCGGTIGLYINIRKCMVVFLHERNGSWAQAPYLDKYGEPDPTMRRHHQLFLNQKRYDRLLRDVWLGHGIPSVISRKLEGDINNGGWETL</sequence>
<feature type="compositionally biased region" description="Polar residues" evidence="11">
    <location>
        <begin position="521"/>
        <end position="539"/>
    </location>
</feature>
<evidence type="ECO:0000313" key="14">
    <source>
        <dbReference type="Proteomes" id="UP000799538"/>
    </source>
</evidence>
<dbReference type="GO" id="GO:0000151">
    <property type="term" value="C:ubiquitin ligase complex"/>
    <property type="evidence" value="ECO:0007669"/>
    <property type="project" value="TreeGrafter"/>
</dbReference>
<dbReference type="InterPro" id="IPR055194">
    <property type="entry name" value="UBR1-like_WH"/>
</dbReference>
<name>A0A6A6GQ68_9PEZI</name>
<keyword evidence="14" id="KW-1185">Reference proteome</keyword>
<dbReference type="GO" id="GO:0071596">
    <property type="term" value="P:ubiquitin-dependent protein catabolic process via the N-end rule pathway"/>
    <property type="evidence" value="ECO:0007669"/>
    <property type="project" value="UniProtKB-UniRule"/>
</dbReference>
<dbReference type="Pfam" id="PF02207">
    <property type="entry name" value="zf-UBR"/>
    <property type="match status" value="1"/>
</dbReference>
<keyword evidence="3 10" id="KW-0808">Transferase</keyword>
<evidence type="ECO:0000256" key="1">
    <source>
        <dbReference type="ARBA" id="ARBA00000900"/>
    </source>
</evidence>
<dbReference type="UniPathway" id="UPA00143"/>
<feature type="compositionally biased region" description="Acidic residues" evidence="11">
    <location>
        <begin position="406"/>
        <end position="430"/>
    </location>
</feature>
<evidence type="ECO:0000256" key="5">
    <source>
        <dbReference type="ARBA" id="ARBA00022771"/>
    </source>
</evidence>
<dbReference type="Pfam" id="PF02617">
    <property type="entry name" value="ClpS"/>
    <property type="match status" value="1"/>
</dbReference>
<comment type="catalytic activity">
    <reaction evidence="1 10">
        <text>S-ubiquitinyl-[E2 ubiquitin-conjugating enzyme]-L-cysteine + [acceptor protein]-L-lysine = [E2 ubiquitin-conjugating enzyme]-L-cysteine + N(6)-ubiquitinyl-[acceptor protein]-L-lysine.</text>
        <dbReference type="EC" id="2.3.2.27"/>
    </reaction>
</comment>
<dbReference type="PROSITE" id="PS51157">
    <property type="entry name" value="ZF_UBR"/>
    <property type="match status" value="1"/>
</dbReference>
<keyword evidence="5 10" id="KW-0863">Zinc-finger</keyword>
<comment type="function">
    <text evidence="10">Ubiquitin ligase protein which is a component of the N-end rule pathway. Recognizes and binds to proteins bearing specific N-terminal residues that are destabilizing according to the N-end rule, leading to their ubiquitination and subsequent degradation.</text>
</comment>
<dbReference type="CDD" id="cd16482">
    <property type="entry name" value="RING-H2_UBR1-like"/>
    <property type="match status" value="1"/>
</dbReference>
<dbReference type="Gene3D" id="3.30.1390.10">
    <property type="match status" value="1"/>
</dbReference>
<dbReference type="Gene3D" id="1.10.10.2670">
    <property type="entry name" value="E3 ubiquitin-protein ligase"/>
    <property type="match status" value="1"/>
</dbReference>
<dbReference type="InterPro" id="IPR014719">
    <property type="entry name" value="Ribosomal_bL12_C/ClpS-like"/>
</dbReference>
<evidence type="ECO:0000256" key="2">
    <source>
        <dbReference type="ARBA" id="ARBA00004906"/>
    </source>
</evidence>
<feature type="zinc finger region" description="UBR-type" evidence="9">
    <location>
        <begin position="85"/>
        <end position="157"/>
    </location>
</feature>
<dbReference type="InterPro" id="IPR003126">
    <property type="entry name" value="Znf_UBR"/>
</dbReference>
<reference evidence="14" key="1">
    <citation type="journal article" date="2020" name="Stud. Mycol.">
        <title>101 Dothideomycetes genomes: A test case for predicting lifestyles and emergence of pathogens.</title>
        <authorList>
            <person name="Haridas S."/>
            <person name="Albert R."/>
            <person name="Binder M."/>
            <person name="Bloem J."/>
            <person name="LaButti K."/>
            <person name="Salamov A."/>
            <person name="Andreopoulos B."/>
            <person name="Baker S."/>
            <person name="Barry K."/>
            <person name="Bills G."/>
            <person name="Bluhm B."/>
            <person name="Cannon C."/>
            <person name="Castanera R."/>
            <person name="Culley D."/>
            <person name="Daum C."/>
            <person name="Ezra D."/>
            <person name="Gonzalez J."/>
            <person name="Henrissat B."/>
            <person name="Kuo A."/>
            <person name="Liang C."/>
            <person name="Lipzen A."/>
            <person name="Lutzoni F."/>
            <person name="Magnuson J."/>
            <person name="Mondo S."/>
            <person name="Nolan M."/>
            <person name="Ohm R."/>
            <person name="Pangilinan J."/>
            <person name="Park H.-J."/>
            <person name="Ramirez L."/>
            <person name="Alfaro M."/>
            <person name="Sun H."/>
            <person name="Tritt A."/>
            <person name="Yoshinaga Y."/>
            <person name="Zwiers L.-H."/>
            <person name="Turgeon B."/>
            <person name="Goodwin S."/>
            <person name="Spatafora J."/>
            <person name="Crous P."/>
            <person name="Grigoriev I."/>
        </authorList>
    </citation>
    <scope>NUCLEOTIDE SEQUENCE [LARGE SCALE GENOMIC DNA]</scope>
    <source>
        <strain evidence="14">CECT 20119</strain>
    </source>
</reference>
<evidence type="ECO:0000313" key="13">
    <source>
        <dbReference type="EMBL" id="KAF2227719.1"/>
    </source>
</evidence>
<dbReference type="CDD" id="cd19673">
    <property type="entry name" value="UBR-box_UBR3"/>
    <property type="match status" value="1"/>
</dbReference>
<dbReference type="PANTHER" id="PTHR21497:SF24">
    <property type="entry name" value="E3 UBIQUITIN-PROTEIN LIGASE UBR1"/>
    <property type="match status" value="1"/>
</dbReference>
<feature type="domain" description="UBR-type" evidence="12">
    <location>
        <begin position="85"/>
        <end position="157"/>
    </location>
</feature>
<keyword evidence="7 10" id="KW-0862">Zinc</keyword>
<dbReference type="Pfam" id="PF22960">
    <property type="entry name" value="WHD_UBR1"/>
    <property type="match status" value="1"/>
</dbReference>
<accession>A0A6A6GQ68</accession>
<dbReference type="GO" id="GO:0005737">
    <property type="term" value="C:cytoplasm"/>
    <property type="evidence" value="ECO:0007669"/>
    <property type="project" value="TreeGrafter"/>
</dbReference>
<dbReference type="OrthoDB" id="26387at2759"/>
<proteinExistence type="inferred from homology"/>
<evidence type="ECO:0000256" key="7">
    <source>
        <dbReference type="ARBA" id="ARBA00022833"/>
    </source>
</evidence>
<evidence type="ECO:0000259" key="12">
    <source>
        <dbReference type="PROSITE" id="PS51157"/>
    </source>
</evidence>
<dbReference type="SUPFAM" id="SSF46785">
    <property type="entry name" value="Winged helix' DNA-binding domain"/>
    <property type="match status" value="1"/>
</dbReference>
<dbReference type="EC" id="2.3.2.27" evidence="10"/>
<dbReference type="InterPro" id="IPR042065">
    <property type="entry name" value="E3_ELL-like"/>
</dbReference>
<dbReference type="GO" id="GO:0061630">
    <property type="term" value="F:ubiquitin protein ligase activity"/>
    <property type="evidence" value="ECO:0007669"/>
    <property type="project" value="UniProtKB-UniRule"/>
</dbReference>
<gene>
    <name evidence="13" type="ORF">BDZ85DRAFT_228351</name>
</gene>
<evidence type="ECO:0000256" key="11">
    <source>
        <dbReference type="SAM" id="MobiDB-lite"/>
    </source>
</evidence>
<dbReference type="GO" id="GO:0016567">
    <property type="term" value="P:protein ubiquitination"/>
    <property type="evidence" value="ECO:0007669"/>
    <property type="project" value="UniProtKB-UniRule"/>
</dbReference>
<protein>
    <recommendedName>
        <fullName evidence="10">E3 ubiquitin-protein ligase</fullName>
        <ecNumber evidence="10">2.3.2.27</ecNumber>
    </recommendedName>
</protein>
<evidence type="ECO:0000256" key="4">
    <source>
        <dbReference type="ARBA" id="ARBA00022723"/>
    </source>
</evidence>
<dbReference type="Gene3D" id="2.10.110.30">
    <property type="match status" value="1"/>
</dbReference>
<dbReference type="InterPro" id="IPR044046">
    <property type="entry name" value="E3_ligase_UBR-like_C"/>
</dbReference>